<sequence length="96" mass="10666">MTLGDKPMAQFLREAKAIADELTAAGTPVSLDEFNATIFRLLPSYYHPVIAMLFEEKSQSSQENNGYRNNGASSKGNMKWFPNPCQICGLNNHQAK</sequence>
<reference evidence="1" key="1">
    <citation type="submission" date="2025-08" db="UniProtKB">
        <authorList>
            <consortium name="RefSeq"/>
        </authorList>
    </citation>
    <scope>IDENTIFICATION</scope>
</reference>
<dbReference type="OrthoDB" id="1713529at2759"/>
<proteinExistence type="predicted"/>
<gene>
    <name evidence="1" type="primary">LOC107764139</name>
</gene>
<dbReference type="RefSeq" id="XP_016438164.1">
    <property type="nucleotide sequence ID" value="XM_016582678.1"/>
</dbReference>
<protein>
    <submittedName>
        <fullName evidence="1">Uncharacterized protein isoform X2</fullName>
    </submittedName>
</protein>
<name>A0A1S3XEH3_TOBAC</name>
<evidence type="ECO:0000313" key="1">
    <source>
        <dbReference type="RefSeq" id="XP_016438164.1"/>
    </source>
</evidence>
<organism evidence="1">
    <name type="scientific">Nicotiana tabacum</name>
    <name type="common">Common tobacco</name>
    <dbReference type="NCBI Taxonomy" id="4097"/>
    <lineage>
        <taxon>Eukaryota</taxon>
        <taxon>Viridiplantae</taxon>
        <taxon>Streptophyta</taxon>
        <taxon>Embryophyta</taxon>
        <taxon>Tracheophyta</taxon>
        <taxon>Spermatophyta</taxon>
        <taxon>Magnoliopsida</taxon>
        <taxon>eudicotyledons</taxon>
        <taxon>Gunneridae</taxon>
        <taxon>Pentapetalae</taxon>
        <taxon>asterids</taxon>
        <taxon>lamiids</taxon>
        <taxon>Solanales</taxon>
        <taxon>Solanaceae</taxon>
        <taxon>Nicotianoideae</taxon>
        <taxon>Nicotianeae</taxon>
        <taxon>Nicotiana</taxon>
    </lineage>
</organism>
<dbReference type="AlphaFoldDB" id="A0A1S3XEH3"/>
<accession>A0A1S3XEH3</accession>